<protein>
    <recommendedName>
        <fullName evidence="1">Right handed beta helix domain-containing protein</fullName>
    </recommendedName>
</protein>
<name>A0A9D3Y567_DREPO</name>
<evidence type="ECO:0000313" key="3">
    <source>
        <dbReference type="Proteomes" id="UP000828390"/>
    </source>
</evidence>
<dbReference type="PANTHER" id="PTHR36453">
    <property type="entry name" value="SECRETED PROTEIN-RELATED"/>
    <property type="match status" value="1"/>
</dbReference>
<proteinExistence type="predicted"/>
<comment type="caution">
    <text evidence="2">The sequence shown here is derived from an EMBL/GenBank/DDBJ whole genome shotgun (WGS) entry which is preliminary data.</text>
</comment>
<dbReference type="AlphaFoldDB" id="A0A9D3Y567"/>
<sequence>MLLKREKQIPFNNFDCFINIIELPDGPNGTWFRYNSSVPTGWANETDLWVYGYWYWSWADMSVKVASLNATTNTVSLVNNPRFGLSIGHFGKPPEQVRYLEQGGYFRFYNVCSELDSPGEYYMDRSSINLYVWMPTEDGNISSSDITYVSLLDDCIHVPQNVHDITFSDFTLEACRGNGIYGNNVHHVQIQNLEIRNTGLAGARLNGDTRDVTISQCMIHDVGGGIKLAGGKRGLLESSGAVIENNEIYDFSRLGAVNYHAISVYSVGHLVRHNTIYNGQYTGIWFMGNDIVMEYNHVHHTCMNASDCGALHTGRDWTTRGNIIRYNLVTETLRLVPGADVRGVMLDDQSSSTTIVNNVFYNNEVHVNIGGGRDNIVSNNVFYGSTRYSMQQMPYTSALWTMRYPELAIIQQRNKSIPEGNQIHKNVVYTTGTAGYIPTKRGWLDNVELLS</sequence>
<accession>A0A9D3Y567</accession>
<dbReference type="SUPFAM" id="SSF51126">
    <property type="entry name" value="Pectin lyase-like"/>
    <property type="match status" value="1"/>
</dbReference>
<dbReference type="InterPro" id="IPR039448">
    <property type="entry name" value="Beta_helix"/>
</dbReference>
<reference evidence="2" key="2">
    <citation type="submission" date="2020-11" db="EMBL/GenBank/DDBJ databases">
        <authorList>
            <person name="McCartney M.A."/>
            <person name="Auch B."/>
            <person name="Kono T."/>
            <person name="Mallez S."/>
            <person name="Becker A."/>
            <person name="Gohl D.M."/>
            <person name="Silverstein K.A.T."/>
            <person name="Koren S."/>
            <person name="Bechman K.B."/>
            <person name="Herman A."/>
            <person name="Abrahante J.E."/>
            <person name="Garbe J."/>
        </authorList>
    </citation>
    <scope>NUCLEOTIDE SEQUENCE</scope>
    <source>
        <strain evidence="2">Duluth1</strain>
        <tissue evidence="2">Whole animal</tissue>
    </source>
</reference>
<organism evidence="2 3">
    <name type="scientific">Dreissena polymorpha</name>
    <name type="common">Zebra mussel</name>
    <name type="synonym">Mytilus polymorpha</name>
    <dbReference type="NCBI Taxonomy" id="45954"/>
    <lineage>
        <taxon>Eukaryota</taxon>
        <taxon>Metazoa</taxon>
        <taxon>Spiralia</taxon>
        <taxon>Lophotrochozoa</taxon>
        <taxon>Mollusca</taxon>
        <taxon>Bivalvia</taxon>
        <taxon>Autobranchia</taxon>
        <taxon>Heteroconchia</taxon>
        <taxon>Euheterodonta</taxon>
        <taxon>Imparidentia</taxon>
        <taxon>Neoheterodontei</taxon>
        <taxon>Myida</taxon>
        <taxon>Dreissenoidea</taxon>
        <taxon>Dreissenidae</taxon>
        <taxon>Dreissena</taxon>
    </lineage>
</organism>
<gene>
    <name evidence="2" type="ORF">DPMN_193905</name>
</gene>
<evidence type="ECO:0000259" key="1">
    <source>
        <dbReference type="Pfam" id="PF13229"/>
    </source>
</evidence>
<reference evidence="2" key="1">
    <citation type="journal article" date="2019" name="bioRxiv">
        <title>The Genome of the Zebra Mussel, Dreissena polymorpha: A Resource for Invasive Species Research.</title>
        <authorList>
            <person name="McCartney M.A."/>
            <person name="Auch B."/>
            <person name="Kono T."/>
            <person name="Mallez S."/>
            <person name="Zhang Y."/>
            <person name="Obille A."/>
            <person name="Becker A."/>
            <person name="Abrahante J.E."/>
            <person name="Garbe J."/>
            <person name="Badalamenti J.P."/>
            <person name="Herman A."/>
            <person name="Mangelson H."/>
            <person name="Liachko I."/>
            <person name="Sullivan S."/>
            <person name="Sone E.D."/>
            <person name="Koren S."/>
            <person name="Silverstein K.A.T."/>
            <person name="Beckman K.B."/>
            <person name="Gohl D.M."/>
        </authorList>
    </citation>
    <scope>NUCLEOTIDE SEQUENCE</scope>
    <source>
        <strain evidence="2">Duluth1</strain>
        <tissue evidence="2">Whole animal</tissue>
    </source>
</reference>
<dbReference type="Proteomes" id="UP000828390">
    <property type="component" value="Unassembled WGS sequence"/>
</dbReference>
<evidence type="ECO:0000313" key="2">
    <source>
        <dbReference type="EMBL" id="KAH3692094.1"/>
    </source>
</evidence>
<keyword evidence="3" id="KW-1185">Reference proteome</keyword>
<dbReference type="PANTHER" id="PTHR36453:SF1">
    <property type="entry name" value="RIGHT HANDED BETA HELIX DOMAIN-CONTAINING PROTEIN"/>
    <property type="match status" value="1"/>
</dbReference>
<dbReference type="InterPro" id="IPR006626">
    <property type="entry name" value="PbH1"/>
</dbReference>
<dbReference type="InterPro" id="IPR011050">
    <property type="entry name" value="Pectin_lyase_fold/virulence"/>
</dbReference>
<dbReference type="EMBL" id="JAIWYP010000025">
    <property type="protein sequence ID" value="KAH3692094.1"/>
    <property type="molecule type" value="Genomic_DNA"/>
</dbReference>
<dbReference type="InterPro" id="IPR012334">
    <property type="entry name" value="Pectin_lyas_fold"/>
</dbReference>
<dbReference type="Gene3D" id="2.160.20.10">
    <property type="entry name" value="Single-stranded right-handed beta-helix, Pectin lyase-like"/>
    <property type="match status" value="1"/>
</dbReference>
<feature type="domain" description="Right handed beta helix" evidence="1">
    <location>
        <begin position="237"/>
        <end position="382"/>
    </location>
</feature>
<dbReference type="Pfam" id="PF13229">
    <property type="entry name" value="Beta_helix"/>
    <property type="match status" value="1"/>
</dbReference>
<dbReference type="SMART" id="SM00710">
    <property type="entry name" value="PbH1"/>
    <property type="match status" value="8"/>
</dbReference>